<gene>
    <name evidence="2" type="ORF">PCYB_081390</name>
</gene>
<dbReference type="RefSeq" id="XP_004221925.1">
    <property type="nucleotide sequence ID" value="XM_004221877.1"/>
</dbReference>
<feature type="transmembrane region" description="Helical" evidence="1">
    <location>
        <begin position="176"/>
        <end position="196"/>
    </location>
</feature>
<evidence type="ECO:0000313" key="2">
    <source>
        <dbReference type="EMBL" id="GAB65978.1"/>
    </source>
</evidence>
<dbReference type="KEGG" id="pcy:PCYB_081390"/>
<dbReference type="VEuPathDB" id="PlasmoDB:PCYB_081390"/>
<feature type="transmembrane region" description="Helical" evidence="1">
    <location>
        <begin position="128"/>
        <end position="144"/>
    </location>
</feature>
<feature type="transmembrane region" description="Helical" evidence="1">
    <location>
        <begin position="151"/>
        <end position="170"/>
    </location>
</feature>
<dbReference type="PhylomeDB" id="K6UJI4"/>
<accession>K6UJI4</accession>
<evidence type="ECO:0000256" key="1">
    <source>
        <dbReference type="SAM" id="Phobius"/>
    </source>
</evidence>
<dbReference type="eggNOG" id="ENOG502SXSC">
    <property type="taxonomic scope" value="Eukaryota"/>
</dbReference>
<keyword evidence="1" id="KW-0812">Transmembrane</keyword>
<name>K6UJI4_PLACD</name>
<sequence>MLKYFTKEHYSYLSSSKRMSFRVEKDIKTRTTFVNREDLKHVFVLDSQDTTAGLCLLNISLFLLGGLSNEKGKGDLATNLQGGLFIISLIIFSIQKIMERCILSDVTFALLLYISCVLPFLLLELNGCFNNIIFLPICLMFYFTRYHLRTLFFLDSFLILTILVINVSINSSTIDIYIFLFLLTTLFFSMIYYRYLYYFSRALSNSVANPRNMILMFPYINEYHQVCFVKLADVLLDINNYMYIKWNIFCRNIPKFHIKSEKDLQSAHIVASRLANKFFTLRNQKLFSTYPPYYCLKVFIIKIVLYNFCY</sequence>
<evidence type="ECO:0000313" key="3">
    <source>
        <dbReference type="Proteomes" id="UP000006319"/>
    </source>
</evidence>
<dbReference type="EMBL" id="DF157100">
    <property type="protein sequence ID" value="GAB65978.1"/>
    <property type="molecule type" value="Genomic_DNA"/>
</dbReference>
<feature type="transmembrane region" description="Helical" evidence="1">
    <location>
        <begin position="101"/>
        <end position="122"/>
    </location>
</feature>
<protein>
    <submittedName>
        <fullName evidence="2">Uncharacterized protein</fullName>
    </submittedName>
</protein>
<reference evidence="2 3" key="1">
    <citation type="journal article" date="2012" name="Nat. Genet.">
        <title>Plasmodium cynomolgi genome sequences provide insight into Plasmodium vivax and the monkey malaria clade.</title>
        <authorList>
            <person name="Tachibana S."/>
            <person name="Sullivan S.A."/>
            <person name="Kawai S."/>
            <person name="Nakamura S."/>
            <person name="Kim H.R."/>
            <person name="Goto N."/>
            <person name="Arisue N."/>
            <person name="Palacpac N.M.Q."/>
            <person name="Honma H."/>
            <person name="Yagi M."/>
            <person name="Tougan T."/>
            <person name="Katakai Y."/>
            <person name="Kaneko O."/>
            <person name="Mita T."/>
            <person name="Kita K."/>
            <person name="Yasutomi Y."/>
            <person name="Sutton P.L."/>
            <person name="Shakhbatyan R."/>
            <person name="Horii T."/>
            <person name="Yasunaga T."/>
            <person name="Barnwell J.W."/>
            <person name="Escalante A.A."/>
            <person name="Carlton J.M."/>
            <person name="Tanabe K."/>
        </authorList>
    </citation>
    <scope>NUCLEOTIDE SEQUENCE [LARGE SCALE GENOMIC DNA]</scope>
    <source>
        <strain evidence="2 3">B</strain>
    </source>
</reference>
<proteinExistence type="predicted"/>
<dbReference type="GeneID" id="14692328"/>
<keyword evidence="1" id="KW-1133">Transmembrane helix</keyword>
<dbReference type="Proteomes" id="UP000006319">
    <property type="component" value="Chromosome 8"/>
</dbReference>
<dbReference type="OrthoDB" id="377446at2759"/>
<feature type="transmembrane region" description="Helical" evidence="1">
    <location>
        <begin position="76"/>
        <end position="94"/>
    </location>
</feature>
<dbReference type="AlphaFoldDB" id="K6UJI4"/>
<keyword evidence="1" id="KW-0472">Membrane</keyword>
<keyword evidence="3" id="KW-1185">Reference proteome</keyword>
<organism evidence="2 3">
    <name type="scientific">Plasmodium cynomolgi (strain B)</name>
    <dbReference type="NCBI Taxonomy" id="1120755"/>
    <lineage>
        <taxon>Eukaryota</taxon>
        <taxon>Sar</taxon>
        <taxon>Alveolata</taxon>
        <taxon>Apicomplexa</taxon>
        <taxon>Aconoidasida</taxon>
        <taxon>Haemosporida</taxon>
        <taxon>Plasmodiidae</taxon>
        <taxon>Plasmodium</taxon>
        <taxon>Plasmodium (Plasmodium)</taxon>
    </lineage>
</organism>